<protein>
    <recommendedName>
        <fullName evidence="4">Purine nucleoside phosphorylase DeoD-type</fullName>
        <shortName evidence="4">PNP</shortName>
        <ecNumber evidence="4">2.4.2.1</ecNumber>
    </recommendedName>
</protein>
<dbReference type="HAMAP" id="MF_01627">
    <property type="entry name" value="Pur_nucleosid_phosp"/>
    <property type="match status" value="1"/>
</dbReference>
<dbReference type="SUPFAM" id="SSF53167">
    <property type="entry name" value="Purine and uridine phosphorylases"/>
    <property type="match status" value="1"/>
</dbReference>
<dbReference type="GO" id="GO:0006152">
    <property type="term" value="P:purine nucleoside catabolic process"/>
    <property type="evidence" value="ECO:0007669"/>
    <property type="project" value="TreeGrafter"/>
</dbReference>
<dbReference type="Proteomes" id="UP000318102">
    <property type="component" value="Unassembled WGS sequence"/>
</dbReference>
<feature type="domain" description="Nucleoside phosphorylase" evidence="5">
    <location>
        <begin position="15"/>
        <end position="210"/>
    </location>
</feature>
<evidence type="ECO:0000256" key="2">
    <source>
        <dbReference type="ARBA" id="ARBA00022679"/>
    </source>
</evidence>
<reference evidence="6 7" key="1">
    <citation type="submission" date="2019-07" db="EMBL/GenBank/DDBJ databases">
        <authorList>
            <person name="Kim J."/>
        </authorList>
    </citation>
    <scope>NUCLEOTIDE SEQUENCE [LARGE SCALE GENOMIC DNA]</scope>
    <source>
        <strain evidence="6 7">N4</strain>
    </source>
</reference>
<proteinExistence type="inferred from homology"/>
<feature type="binding site" description="in other chain" evidence="4">
    <location>
        <position position="24"/>
    </location>
    <ligand>
        <name>phosphate</name>
        <dbReference type="ChEBI" id="CHEBI:43474"/>
        <note>ligand shared between dimeric partners</note>
    </ligand>
</feature>
<keyword evidence="2 4" id="KW-0808">Transferase</keyword>
<dbReference type="GO" id="GO:0004850">
    <property type="term" value="F:uridine phosphorylase activity"/>
    <property type="evidence" value="ECO:0007669"/>
    <property type="project" value="UniProtKB-EC"/>
</dbReference>
<comment type="catalytic activity">
    <reaction evidence="3">
        <text>uridine + phosphate = alpha-D-ribose 1-phosphate + uracil</text>
        <dbReference type="Rhea" id="RHEA:24388"/>
        <dbReference type="ChEBI" id="CHEBI:16704"/>
        <dbReference type="ChEBI" id="CHEBI:17568"/>
        <dbReference type="ChEBI" id="CHEBI:43474"/>
        <dbReference type="ChEBI" id="CHEBI:57720"/>
        <dbReference type="EC" id="2.4.2.3"/>
    </reaction>
</comment>
<dbReference type="CDD" id="cd09006">
    <property type="entry name" value="PNP_EcPNPI-like"/>
    <property type="match status" value="1"/>
</dbReference>
<dbReference type="EC" id="2.4.2.1" evidence="4"/>
<dbReference type="OrthoDB" id="9782889at2"/>
<feature type="active site" description="Proton donor" evidence="4">
    <location>
        <position position="204"/>
    </location>
</feature>
<comment type="subunit">
    <text evidence="4">Homohexamer; trimer of homodimers.</text>
</comment>
<comment type="catalytic activity">
    <reaction evidence="4">
        <text>a purine D-ribonucleoside + phosphate = a purine nucleobase + alpha-D-ribose 1-phosphate</text>
        <dbReference type="Rhea" id="RHEA:19805"/>
        <dbReference type="ChEBI" id="CHEBI:26386"/>
        <dbReference type="ChEBI" id="CHEBI:43474"/>
        <dbReference type="ChEBI" id="CHEBI:57720"/>
        <dbReference type="ChEBI" id="CHEBI:142355"/>
        <dbReference type="EC" id="2.4.2.1"/>
    </reaction>
</comment>
<sequence>MGLVIEANSNHVAERVLLPGDPLRAKYIAESFLDDVICYNEIRGMLGFTGVYKGQRVSVQGTGMGIPSISAYTYELIHDYHVKKLIRVGTCGTIQHDISVKDIIIAMSASTDSNFNYPTFSSFHFSPTANFNLLKRAVDISLEHNLSVKVGSVLTTDLLYTGSPDTNKLFAEHGVLAVEMETAALYTMAAKYGVHALSVLTVSDHIFKDEAISLLERQNCVDTMIKLALDTIIES</sequence>
<evidence type="ECO:0000256" key="3">
    <source>
        <dbReference type="ARBA" id="ARBA00048447"/>
    </source>
</evidence>
<comment type="similarity">
    <text evidence="4">Belongs to the PNP/UDP phosphorylase family.</text>
</comment>
<dbReference type="InterPro" id="IPR004402">
    <property type="entry name" value="DeoD-type"/>
</dbReference>
<evidence type="ECO:0000256" key="1">
    <source>
        <dbReference type="ARBA" id="ARBA00022676"/>
    </source>
</evidence>
<feature type="binding site" description="in other chain" evidence="4">
    <location>
        <begin position="179"/>
        <end position="181"/>
    </location>
    <ligand>
        <name>a purine D-ribonucleoside</name>
        <dbReference type="ChEBI" id="CHEBI:142355"/>
        <note>ligand shared between dimeric partners</note>
    </ligand>
</feature>
<comment type="caution">
    <text evidence="6">The sequence shown here is derived from an EMBL/GenBank/DDBJ whole genome shotgun (WGS) entry which is preliminary data.</text>
</comment>
<feature type="binding site" description="in other chain" evidence="4">
    <location>
        <begin position="203"/>
        <end position="204"/>
    </location>
    <ligand>
        <name>a purine D-ribonucleoside</name>
        <dbReference type="ChEBI" id="CHEBI:142355"/>
        <note>ligand shared between dimeric partners</note>
    </ligand>
</feature>
<feature type="site" description="Important for catalytic activity" evidence="4">
    <location>
        <position position="217"/>
    </location>
</feature>
<dbReference type="PANTHER" id="PTHR43691">
    <property type="entry name" value="URIDINE PHOSPHORYLASE"/>
    <property type="match status" value="1"/>
</dbReference>
<dbReference type="InterPro" id="IPR035994">
    <property type="entry name" value="Nucleoside_phosphorylase_sf"/>
</dbReference>
<feature type="binding site" description="in other chain" evidence="4">
    <location>
        <position position="20"/>
    </location>
    <ligand>
        <name>phosphate</name>
        <dbReference type="ChEBI" id="CHEBI:43474"/>
        <note>ligand shared between dimeric partners</note>
    </ligand>
</feature>
<dbReference type="GO" id="GO:0004731">
    <property type="term" value="F:purine-nucleoside phosphorylase activity"/>
    <property type="evidence" value="ECO:0007669"/>
    <property type="project" value="UniProtKB-UniRule"/>
</dbReference>
<keyword evidence="7" id="KW-1185">Reference proteome</keyword>
<keyword evidence="1 4" id="KW-0328">Glycosyltransferase</keyword>
<evidence type="ECO:0000256" key="4">
    <source>
        <dbReference type="HAMAP-Rule" id="MF_01627"/>
    </source>
</evidence>
<evidence type="ECO:0000313" key="7">
    <source>
        <dbReference type="Proteomes" id="UP000318102"/>
    </source>
</evidence>
<feature type="binding site" description="in other chain" evidence="4">
    <location>
        <begin position="87"/>
        <end position="90"/>
    </location>
    <ligand>
        <name>phosphate</name>
        <dbReference type="ChEBI" id="CHEBI:43474"/>
        <note>ligand shared between dimeric partners</note>
    </ligand>
</feature>
<evidence type="ECO:0000313" key="6">
    <source>
        <dbReference type="EMBL" id="TVX92068.1"/>
    </source>
</evidence>
<comment type="function">
    <text evidence="4">Catalyzes the reversible phosphorolytic breakdown of the N-glycosidic bond in the beta-(deoxy)ribonucleoside molecules, with the formation of the corresponding free purine bases and pentose-1-phosphate.</text>
</comment>
<dbReference type="NCBIfam" id="TIGR00107">
    <property type="entry name" value="deoD"/>
    <property type="match status" value="1"/>
</dbReference>
<organism evidence="6 7">
    <name type="scientific">Paenibacillus agilis</name>
    <dbReference type="NCBI Taxonomy" id="3020863"/>
    <lineage>
        <taxon>Bacteria</taxon>
        <taxon>Bacillati</taxon>
        <taxon>Bacillota</taxon>
        <taxon>Bacilli</taxon>
        <taxon>Bacillales</taxon>
        <taxon>Paenibacillaceae</taxon>
        <taxon>Paenibacillus</taxon>
    </lineage>
</organism>
<dbReference type="AlphaFoldDB" id="A0A559IWQ9"/>
<evidence type="ECO:0000259" key="5">
    <source>
        <dbReference type="Pfam" id="PF01048"/>
    </source>
</evidence>
<dbReference type="EMBL" id="VNJK01000001">
    <property type="protein sequence ID" value="TVX92068.1"/>
    <property type="molecule type" value="Genomic_DNA"/>
</dbReference>
<dbReference type="GO" id="GO:0005829">
    <property type="term" value="C:cytosol"/>
    <property type="evidence" value="ECO:0007669"/>
    <property type="project" value="TreeGrafter"/>
</dbReference>
<gene>
    <name evidence="4 6" type="primary">deoD</name>
    <name evidence="6" type="ORF">FPZ44_02755</name>
</gene>
<dbReference type="Gene3D" id="3.40.50.1580">
    <property type="entry name" value="Nucleoside phosphorylase domain"/>
    <property type="match status" value="1"/>
</dbReference>
<name>A0A559IWQ9_9BACL</name>
<dbReference type="RefSeq" id="WP_144987166.1">
    <property type="nucleotide sequence ID" value="NZ_VNJK01000001.1"/>
</dbReference>
<dbReference type="InterPro" id="IPR000845">
    <property type="entry name" value="Nucleoside_phosphorylase_d"/>
</dbReference>
<comment type="caution">
    <text evidence="4">Lacks conserved residue(s) required for the propagation of feature annotation.</text>
</comment>
<dbReference type="NCBIfam" id="NF004489">
    <property type="entry name" value="PRK05819.1"/>
    <property type="match status" value="1"/>
</dbReference>
<feature type="binding site" evidence="4">
    <location>
        <position position="43"/>
    </location>
    <ligand>
        <name>phosphate</name>
        <dbReference type="ChEBI" id="CHEBI:43474"/>
        <note>ligand shared between dimeric partners</note>
    </ligand>
</feature>
<dbReference type="PANTHER" id="PTHR43691:SF11">
    <property type="entry name" value="FI09636P-RELATED"/>
    <property type="match status" value="1"/>
</dbReference>
<accession>A0A559IWQ9</accession>
<comment type="catalytic activity">
    <reaction evidence="4">
        <text>a purine 2'-deoxy-D-ribonucleoside + phosphate = a purine nucleobase + 2-deoxy-alpha-D-ribose 1-phosphate</text>
        <dbReference type="Rhea" id="RHEA:36431"/>
        <dbReference type="ChEBI" id="CHEBI:26386"/>
        <dbReference type="ChEBI" id="CHEBI:43474"/>
        <dbReference type="ChEBI" id="CHEBI:57259"/>
        <dbReference type="ChEBI" id="CHEBI:142361"/>
        <dbReference type="EC" id="2.4.2.1"/>
    </reaction>
</comment>
<dbReference type="Pfam" id="PF01048">
    <property type="entry name" value="PNP_UDP_1"/>
    <property type="match status" value="1"/>
</dbReference>